<name>A0ABT5RU79_9BURK</name>
<proteinExistence type="predicted"/>
<reference evidence="2" key="1">
    <citation type="submission" date="2022-10" db="EMBL/GenBank/DDBJ databases">
        <title>Description of microaerobic benzene degrading bacteria.</title>
        <authorList>
            <person name="Bedics A."/>
            <person name="Tancsics A."/>
            <person name="Banerjee S."/>
        </authorList>
    </citation>
    <scope>NUCLEOTIDE SEQUENCE</scope>
    <source>
        <strain evidence="2">D2M1</strain>
    </source>
</reference>
<dbReference type="Gene3D" id="3.90.550.10">
    <property type="entry name" value="Spore Coat Polysaccharide Biosynthesis Protein SpsA, Chain A"/>
    <property type="match status" value="1"/>
</dbReference>
<sequence>MKSVTFMEPTLVDVLLATYNGSRYLAQQLDSILAQTHTSWRILVSDDGSSDETLAILQRYGERLGERLVLVPNPAAGKGVVCNFENLMQASLNDGLARWAVFADQDDVWLPEKIASQLGEMVRIEGGDADAVPCLVHSDLTVVDEALTVLSPSFARYQRMDPAVCSQLSLLSVNQVTGCTMMVNRALLARALPLPAETIMHDWWCALISGSGRRSFVDKPLILYRQHGANQLGAKDRGLKTRLMRMLTDGRGVVQRVRVLGRATRLQAEALRERLREQGADGGYVSEYLFWRSRPLWARLAGYRHYYFGPELDRLSRCLLWF</sequence>
<dbReference type="RefSeq" id="WP_274107687.1">
    <property type="nucleotide sequence ID" value="NZ_JAPCKI010000002.1"/>
</dbReference>
<dbReference type="InterPro" id="IPR029044">
    <property type="entry name" value="Nucleotide-diphossugar_trans"/>
</dbReference>
<accession>A0ABT5RU79</accession>
<dbReference type="PANTHER" id="PTHR43685:SF2">
    <property type="entry name" value="GLYCOSYLTRANSFERASE 2-LIKE DOMAIN-CONTAINING PROTEIN"/>
    <property type="match status" value="1"/>
</dbReference>
<dbReference type="Proteomes" id="UP001148932">
    <property type="component" value="Unassembled WGS sequence"/>
</dbReference>
<protein>
    <submittedName>
        <fullName evidence="2">Glycosyltransferase family 2 protein</fullName>
    </submittedName>
</protein>
<dbReference type="SUPFAM" id="SSF53448">
    <property type="entry name" value="Nucleotide-diphospho-sugar transferases"/>
    <property type="match status" value="1"/>
</dbReference>
<dbReference type="CDD" id="cd04196">
    <property type="entry name" value="GT_2_like_d"/>
    <property type="match status" value="1"/>
</dbReference>
<dbReference type="InterPro" id="IPR001173">
    <property type="entry name" value="Glyco_trans_2-like"/>
</dbReference>
<dbReference type="EMBL" id="JAPCKI010000002">
    <property type="protein sequence ID" value="MDD2176766.1"/>
    <property type="molecule type" value="Genomic_DNA"/>
</dbReference>
<organism evidence="2 3">
    <name type="scientific">Acidovorax benzenivorans</name>
    <dbReference type="NCBI Taxonomy" id="2987520"/>
    <lineage>
        <taxon>Bacteria</taxon>
        <taxon>Pseudomonadati</taxon>
        <taxon>Pseudomonadota</taxon>
        <taxon>Betaproteobacteria</taxon>
        <taxon>Burkholderiales</taxon>
        <taxon>Comamonadaceae</taxon>
        <taxon>Acidovorax</taxon>
    </lineage>
</organism>
<dbReference type="InterPro" id="IPR050834">
    <property type="entry name" value="Glycosyltransf_2"/>
</dbReference>
<dbReference type="PANTHER" id="PTHR43685">
    <property type="entry name" value="GLYCOSYLTRANSFERASE"/>
    <property type="match status" value="1"/>
</dbReference>
<comment type="caution">
    <text evidence="2">The sequence shown here is derived from an EMBL/GenBank/DDBJ whole genome shotgun (WGS) entry which is preliminary data.</text>
</comment>
<dbReference type="Pfam" id="PF00535">
    <property type="entry name" value="Glycos_transf_2"/>
    <property type="match status" value="1"/>
</dbReference>
<evidence type="ECO:0000313" key="2">
    <source>
        <dbReference type="EMBL" id="MDD2176766.1"/>
    </source>
</evidence>
<gene>
    <name evidence="2" type="ORF">OIN59_04920</name>
</gene>
<feature type="domain" description="Glycosyltransferase 2-like" evidence="1">
    <location>
        <begin position="14"/>
        <end position="123"/>
    </location>
</feature>
<evidence type="ECO:0000259" key="1">
    <source>
        <dbReference type="Pfam" id="PF00535"/>
    </source>
</evidence>
<keyword evidence="3" id="KW-1185">Reference proteome</keyword>
<evidence type="ECO:0000313" key="3">
    <source>
        <dbReference type="Proteomes" id="UP001148932"/>
    </source>
</evidence>